<dbReference type="InterPro" id="IPR050999">
    <property type="entry name" value="ADP-ribosyltransferase_ARG"/>
</dbReference>
<gene>
    <name evidence="9" type="ORF">OVA965_LOCUS42066</name>
    <name evidence="10" type="ORF">TMI583_LOCUS43864</name>
</gene>
<keyword evidence="4" id="KW-0328">Glycosyltransferase</keyword>
<evidence type="ECO:0000313" key="9">
    <source>
        <dbReference type="EMBL" id="CAF1600487.1"/>
    </source>
</evidence>
<evidence type="ECO:0000313" key="11">
    <source>
        <dbReference type="Proteomes" id="UP000682733"/>
    </source>
</evidence>
<dbReference type="Gene3D" id="3.90.176.10">
    <property type="entry name" value="Toxin ADP-ribosyltransferase, Chain A, domain 1"/>
    <property type="match status" value="1"/>
</dbReference>
<dbReference type="GO" id="GO:0016779">
    <property type="term" value="F:nucleotidyltransferase activity"/>
    <property type="evidence" value="ECO:0007669"/>
    <property type="project" value="UniProtKB-KW"/>
</dbReference>
<dbReference type="AlphaFoldDB" id="A0A8S2VZX6"/>
<dbReference type="Pfam" id="PF03496">
    <property type="entry name" value="ADPrib_exo_Tox"/>
    <property type="match status" value="1"/>
</dbReference>
<organism evidence="10 11">
    <name type="scientific">Didymodactylos carnosus</name>
    <dbReference type="NCBI Taxonomy" id="1234261"/>
    <lineage>
        <taxon>Eukaryota</taxon>
        <taxon>Metazoa</taxon>
        <taxon>Spiralia</taxon>
        <taxon>Gnathifera</taxon>
        <taxon>Rotifera</taxon>
        <taxon>Eurotatoria</taxon>
        <taxon>Bdelloidea</taxon>
        <taxon>Philodinida</taxon>
        <taxon>Philodinidae</taxon>
        <taxon>Didymodactylos</taxon>
    </lineage>
</organism>
<keyword evidence="3" id="KW-0800">Toxin</keyword>
<dbReference type="PANTHER" id="PTHR10339:SF25">
    <property type="entry name" value="SECRETED EXOENZYME S"/>
    <property type="match status" value="1"/>
</dbReference>
<evidence type="ECO:0000256" key="6">
    <source>
        <dbReference type="ARBA" id="ARBA00022695"/>
    </source>
</evidence>
<feature type="domain" description="ADP ribosyltransferase" evidence="8">
    <location>
        <begin position="229"/>
        <end position="329"/>
    </location>
</feature>
<feature type="non-terminal residue" evidence="10">
    <location>
        <position position="428"/>
    </location>
</feature>
<dbReference type="Proteomes" id="UP000682733">
    <property type="component" value="Unassembled WGS sequence"/>
</dbReference>
<reference evidence="10" key="1">
    <citation type="submission" date="2021-02" db="EMBL/GenBank/DDBJ databases">
        <authorList>
            <person name="Nowell W R."/>
        </authorList>
    </citation>
    <scope>NUCLEOTIDE SEQUENCE</scope>
</reference>
<name>A0A8S2VZX6_9BILA</name>
<dbReference type="InterPro" id="IPR003540">
    <property type="entry name" value="ADP-ribosyltransferase"/>
</dbReference>
<sequence>HIHNVSICTTKVASLDAIDELDSTGIVILSGQCAKEDVLLSLQKNNQVHSVHIFCINETNYKYLSSTYSKLSMGGIHTTYESLFQAIKMTIHTLIYQLTTFSLFNQTEKSARDLTNETLPNLLWHQLFRDYLMKTTKTEESKQEMLEKCRLIYKNDSRELTKIDEFERTYESSKAIMWYTKDTFLFRLINRALRTEDLEGLYSFRYYLIDLCTWLKAEYDKFKDNLPGTIFTFYRGQKLSQHEIDKLKNNSVGQLISANGFLSTSWSPDVAKMFATNVIYEIEIDTQFDELAIFADISRYSTKPGEEEVLFDLGTTFKIMNVYYIKTQQDNLNKRTNTDQSFGMLLIELAQYCKAIDYFQKQQQQNKTHFILYGLSMAYLGADQLDLALTTGWQAYHMWKEKQMIDNFQFGCNVINLLSVIYQKQDNF</sequence>
<dbReference type="GO" id="GO:0090729">
    <property type="term" value="F:toxin activity"/>
    <property type="evidence" value="ECO:0007669"/>
    <property type="project" value="UniProtKB-KW"/>
</dbReference>
<feature type="non-terminal residue" evidence="10">
    <location>
        <position position="1"/>
    </location>
</feature>
<keyword evidence="7" id="KW-0843">Virulence</keyword>
<protein>
    <recommendedName>
        <fullName evidence="8">ADP ribosyltransferase domain-containing protein</fullName>
    </recommendedName>
</protein>
<evidence type="ECO:0000256" key="5">
    <source>
        <dbReference type="ARBA" id="ARBA00022679"/>
    </source>
</evidence>
<evidence type="ECO:0000256" key="7">
    <source>
        <dbReference type="ARBA" id="ARBA00023026"/>
    </source>
</evidence>
<comment type="caution">
    <text evidence="10">The sequence shown here is derived from an EMBL/GenBank/DDBJ whole genome shotgun (WGS) entry which is preliminary data.</text>
</comment>
<keyword evidence="5" id="KW-0808">Transferase</keyword>
<keyword evidence="2" id="KW-0964">Secreted</keyword>
<comment type="subcellular location">
    <subcellularLocation>
        <location evidence="1">Secreted</location>
    </subcellularLocation>
</comment>
<dbReference type="Proteomes" id="UP000677228">
    <property type="component" value="Unassembled WGS sequence"/>
</dbReference>
<evidence type="ECO:0000259" key="8">
    <source>
        <dbReference type="Pfam" id="PF03496"/>
    </source>
</evidence>
<evidence type="ECO:0000313" key="10">
    <source>
        <dbReference type="EMBL" id="CAF4408790.1"/>
    </source>
</evidence>
<evidence type="ECO:0000256" key="4">
    <source>
        <dbReference type="ARBA" id="ARBA00022676"/>
    </source>
</evidence>
<evidence type="ECO:0000256" key="3">
    <source>
        <dbReference type="ARBA" id="ARBA00022656"/>
    </source>
</evidence>
<dbReference type="PROSITE" id="PS51996">
    <property type="entry name" value="TR_MART"/>
    <property type="match status" value="1"/>
</dbReference>
<dbReference type="SUPFAM" id="SSF56399">
    <property type="entry name" value="ADP-ribosylation"/>
    <property type="match status" value="1"/>
</dbReference>
<dbReference type="GO" id="GO:0003950">
    <property type="term" value="F:NAD+ poly-ADP-ribosyltransferase activity"/>
    <property type="evidence" value="ECO:0007669"/>
    <property type="project" value="TreeGrafter"/>
</dbReference>
<dbReference type="PANTHER" id="PTHR10339">
    <property type="entry name" value="ADP-RIBOSYLTRANSFERASE"/>
    <property type="match status" value="1"/>
</dbReference>
<evidence type="ECO:0000256" key="1">
    <source>
        <dbReference type="ARBA" id="ARBA00004613"/>
    </source>
</evidence>
<proteinExistence type="predicted"/>
<dbReference type="EMBL" id="CAJNOK010050485">
    <property type="protein sequence ID" value="CAF1600487.1"/>
    <property type="molecule type" value="Genomic_DNA"/>
</dbReference>
<accession>A0A8S2VZX6</accession>
<dbReference type="GO" id="GO:0005576">
    <property type="term" value="C:extracellular region"/>
    <property type="evidence" value="ECO:0007669"/>
    <property type="project" value="UniProtKB-SubCell"/>
</dbReference>
<keyword evidence="6" id="KW-0548">Nucleotidyltransferase</keyword>
<evidence type="ECO:0000256" key="2">
    <source>
        <dbReference type="ARBA" id="ARBA00022525"/>
    </source>
</evidence>
<dbReference type="EMBL" id="CAJOBA010074235">
    <property type="protein sequence ID" value="CAF4408790.1"/>
    <property type="molecule type" value="Genomic_DNA"/>
</dbReference>